<protein>
    <submittedName>
        <fullName evidence="1">Uncharacterized protein</fullName>
    </submittedName>
</protein>
<dbReference type="KEGG" id="vg:13405294"/>
<evidence type="ECO:0000313" key="1">
    <source>
        <dbReference type="EMBL" id="AFM54676.1"/>
    </source>
</evidence>
<sequence length="50" mass="5746">MPDISMCRSTVCKARLSCYRFTATPNGQYQSYFNFTPKDDNGCENKLDLD</sequence>
<organism evidence="1 2">
    <name type="scientific">Nonlabens phage P12024S</name>
    <dbReference type="NCBI Taxonomy" id="1168478"/>
    <lineage>
        <taxon>Viruses</taxon>
        <taxon>Duplodnaviria</taxon>
        <taxon>Heunggongvirae</taxon>
        <taxon>Uroviricota</taxon>
        <taxon>Caudoviricetes</taxon>
        <taxon>Inhavirus</taxon>
        <taxon>Inhavirus P12024S</taxon>
    </lineage>
</organism>
<proteinExistence type="predicted"/>
<gene>
    <name evidence="1" type="ORF">P12024S_15</name>
</gene>
<dbReference type="EMBL" id="JQ823122">
    <property type="protein sequence ID" value="AFM54676.1"/>
    <property type="molecule type" value="Genomic_DNA"/>
</dbReference>
<dbReference type="Proteomes" id="UP000002820">
    <property type="component" value="Segment"/>
</dbReference>
<dbReference type="OrthoDB" id="36638at10239"/>
<dbReference type="GeneID" id="13405294"/>
<accession>I6R117</accession>
<reference evidence="1 2" key="1">
    <citation type="journal article" date="2012" name="J. Virol.">
        <title>Complete Genome Sequences of Two Persicivirga Bacteriophages, P12024S and P12024L.</title>
        <authorList>
            <person name="Kang I."/>
            <person name="Jang H."/>
            <person name="Cho J.C."/>
        </authorList>
    </citation>
    <scope>NUCLEOTIDE SEQUENCE [LARGE SCALE GENOMIC DNA]</scope>
</reference>
<dbReference type="RefSeq" id="YP_006560355.1">
    <property type="nucleotide sequence ID" value="NC_018271.1"/>
</dbReference>
<name>I6R117_9CAUD</name>
<evidence type="ECO:0000313" key="2">
    <source>
        <dbReference type="Proteomes" id="UP000002820"/>
    </source>
</evidence>
<keyword evidence="2" id="KW-1185">Reference proteome</keyword>